<feature type="compositionally biased region" description="Basic and acidic residues" evidence="1">
    <location>
        <begin position="183"/>
        <end position="204"/>
    </location>
</feature>
<feature type="non-terminal residue" evidence="2">
    <location>
        <position position="204"/>
    </location>
</feature>
<reference evidence="2" key="1">
    <citation type="submission" date="2014-12" db="EMBL/GenBank/DDBJ databases">
        <title>Insight into the proteome of Arion vulgaris.</title>
        <authorList>
            <person name="Aradska J."/>
            <person name="Bulat T."/>
            <person name="Smidak R."/>
            <person name="Sarate P."/>
            <person name="Gangsoo J."/>
            <person name="Sialana F."/>
            <person name="Bilban M."/>
            <person name="Lubec G."/>
        </authorList>
    </citation>
    <scope>NUCLEOTIDE SEQUENCE</scope>
    <source>
        <tissue evidence="2">Skin</tissue>
    </source>
</reference>
<evidence type="ECO:0000256" key="1">
    <source>
        <dbReference type="SAM" id="MobiDB-lite"/>
    </source>
</evidence>
<accession>A0A0B6YM46</accession>
<feature type="region of interest" description="Disordered" evidence="1">
    <location>
        <begin position="1"/>
        <end position="41"/>
    </location>
</feature>
<feature type="non-terminal residue" evidence="2">
    <location>
        <position position="1"/>
    </location>
</feature>
<feature type="compositionally biased region" description="Polar residues" evidence="1">
    <location>
        <begin position="1"/>
        <end position="14"/>
    </location>
</feature>
<sequence length="204" mass="22612">SRSTHKSGMTQAATDQEEENNEAKKKEFSYQRGKHDRRNSHDGHLLYPVEDVKLENACHQIWPCLVVIGGVDHGLRIGGRCIHKTSGKKGIVLGLPRESAITAKVQWDEGDSTVNDSLLSNLDPLDGISFDVTNLSGFHCNHIDALVTLAFMKDAKARSDSYSSHRAAGKSQQEVDASSAKQRSRERSEQLMKELDRDIAAMLE</sequence>
<protein>
    <submittedName>
        <fullName evidence="2">Uncharacterized protein</fullName>
    </submittedName>
</protein>
<feature type="region of interest" description="Disordered" evidence="1">
    <location>
        <begin position="161"/>
        <end position="204"/>
    </location>
</feature>
<dbReference type="AlphaFoldDB" id="A0A0B6YM46"/>
<name>A0A0B6YM46_9EUPU</name>
<evidence type="ECO:0000313" key="2">
    <source>
        <dbReference type="EMBL" id="CEK56851.1"/>
    </source>
</evidence>
<dbReference type="EMBL" id="HACG01009986">
    <property type="protein sequence ID" value="CEK56851.1"/>
    <property type="molecule type" value="Transcribed_RNA"/>
</dbReference>
<feature type="compositionally biased region" description="Polar residues" evidence="1">
    <location>
        <begin position="161"/>
        <end position="181"/>
    </location>
</feature>
<organism evidence="2">
    <name type="scientific">Arion vulgaris</name>
    <dbReference type="NCBI Taxonomy" id="1028688"/>
    <lineage>
        <taxon>Eukaryota</taxon>
        <taxon>Metazoa</taxon>
        <taxon>Spiralia</taxon>
        <taxon>Lophotrochozoa</taxon>
        <taxon>Mollusca</taxon>
        <taxon>Gastropoda</taxon>
        <taxon>Heterobranchia</taxon>
        <taxon>Euthyneura</taxon>
        <taxon>Panpulmonata</taxon>
        <taxon>Eupulmonata</taxon>
        <taxon>Stylommatophora</taxon>
        <taxon>Helicina</taxon>
        <taxon>Arionoidea</taxon>
        <taxon>Arionidae</taxon>
        <taxon>Arion</taxon>
    </lineage>
</organism>
<gene>
    <name evidence="2" type="primary">ORF28679</name>
</gene>
<proteinExistence type="predicted"/>